<dbReference type="AlphaFoldDB" id="A0A2V1DHA5"/>
<feature type="compositionally biased region" description="Polar residues" evidence="3">
    <location>
        <begin position="84"/>
        <end position="101"/>
    </location>
</feature>
<dbReference type="PROSITE" id="PS00463">
    <property type="entry name" value="ZN2_CY6_FUNGAL_1"/>
    <property type="match status" value="1"/>
</dbReference>
<dbReference type="EMBL" id="KZ805435">
    <property type="protein sequence ID" value="PVH97490.1"/>
    <property type="molecule type" value="Genomic_DNA"/>
</dbReference>
<dbReference type="Pfam" id="PF11951">
    <property type="entry name" value="Fungal_trans_2"/>
    <property type="match status" value="1"/>
</dbReference>
<feature type="region of interest" description="Disordered" evidence="3">
    <location>
        <begin position="71"/>
        <end position="101"/>
    </location>
</feature>
<dbReference type="GO" id="GO:0008270">
    <property type="term" value="F:zinc ion binding"/>
    <property type="evidence" value="ECO:0007669"/>
    <property type="project" value="InterPro"/>
</dbReference>
<organism evidence="5 6">
    <name type="scientific">Periconia macrospinosa</name>
    <dbReference type="NCBI Taxonomy" id="97972"/>
    <lineage>
        <taxon>Eukaryota</taxon>
        <taxon>Fungi</taxon>
        <taxon>Dikarya</taxon>
        <taxon>Ascomycota</taxon>
        <taxon>Pezizomycotina</taxon>
        <taxon>Dothideomycetes</taxon>
        <taxon>Pleosporomycetidae</taxon>
        <taxon>Pleosporales</taxon>
        <taxon>Massarineae</taxon>
        <taxon>Periconiaceae</taxon>
        <taxon>Periconia</taxon>
    </lineage>
</organism>
<keyword evidence="2" id="KW-0539">Nucleus</keyword>
<comment type="subcellular location">
    <subcellularLocation>
        <location evidence="1">Nucleus</location>
    </subcellularLocation>
</comment>
<sequence>MQQQQDNDNHEDATARTQGAPFPKKFRLGFTRSRAGCVNCRRRKKKCDQVKPQCTLCKRLNAKCEWPETITNPQNPSKDYAKNHPSSSSTVPDSLPKPQTTLSIRSGRACELTSDSFRLLEHYAKVTAVQLPACTWTEMRNPFLDCFFPLAHEDDLMMHSVLAISGAHLSYKNQEIASFGINTNKHYVYVLRGLQKEISQCSSADVERLIRLLAVSAFLCIYEVLAGSAYTALSHHLNALRQGLSYINDRGLNASAISEEIRFIHCVLRDVYSYTMLCNILMPTRQSSDSPINLSVMSSTPGPTPLRTLNAIYGGGKSLYEMIPRANALFSYRLAEQAAGEVEPTAAFMEQYMDLNRAIDSWSTSHDLHGAQNNDPGYIRVWKENVVAAECLQSALRMYIMAARIGGRAPSPTEDAAIQREVMDFAQKCRGIIDTESTSSILWSITVVGSCVTIPAIQQEISLLLRVTKFQFRPVARVCNSLEMLWADKDPTSFGPYGLQRVLEKNNCTYSIY</sequence>
<dbReference type="Gene3D" id="4.10.240.10">
    <property type="entry name" value="Zn(2)-C6 fungal-type DNA-binding domain"/>
    <property type="match status" value="1"/>
</dbReference>
<evidence type="ECO:0000256" key="1">
    <source>
        <dbReference type="ARBA" id="ARBA00004123"/>
    </source>
</evidence>
<feature type="domain" description="Zn(2)-C6 fungal-type" evidence="4">
    <location>
        <begin position="36"/>
        <end position="66"/>
    </location>
</feature>
<reference evidence="5 6" key="1">
    <citation type="journal article" date="2018" name="Sci. Rep.">
        <title>Comparative genomics provides insights into the lifestyle and reveals functional heterogeneity of dark septate endophytic fungi.</title>
        <authorList>
            <person name="Knapp D.G."/>
            <person name="Nemeth J.B."/>
            <person name="Barry K."/>
            <person name="Hainaut M."/>
            <person name="Henrissat B."/>
            <person name="Johnson J."/>
            <person name="Kuo A."/>
            <person name="Lim J.H.P."/>
            <person name="Lipzen A."/>
            <person name="Nolan M."/>
            <person name="Ohm R.A."/>
            <person name="Tamas L."/>
            <person name="Grigoriev I.V."/>
            <person name="Spatafora J.W."/>
            <person name="Nagy L.G."/>
            <person name="Kovacs G.M."/>
        </authorList>
    </citation>
    <scope>NUCLEOTIDE SEQUENCE [LARGE SCALE GENOMIC DNA]</scope>
    <source>
        <strain evidence="5 6">DSE2036</strain>
    </source>
</reference>
<keyword evidence="6" id="KW-1185">Reference proteome</keyword>
<dbReference type="InterPro" id="IPR021858">
    <property type="entry name" value="Fun_TF"/>
</dbReference>
<evidence type="ECO:0000256" key="3">
    <source>
        <dbReference type="SAM" id="MobiDB-lite"/>
    </source>
</evidence>
<accession>A0A2V1DHA5</accession>
<dbReference type="STRING" id="97972.A0A2V1DHA5"/>
<evidence type="ECO:0000313" key="5">
    <source>
        <dbReference type="EMBL" id="PVH97490.1"/>
    </source>
</evidence>
<evidence type="ECO:0000256" key="2">
    <source>
        <dbReference type="ARBA" id="ARBA00023242"/>
    </source>
</evidence>
<dbReference type="GO" id="GO:0000981">
    <property type="term" value="F:DNA-binding transcription factor activity, RNA polymerase II-specific"/>
    <property type="evidence" value="ECO:0007669"/>
    <property type="project" value="InterPro"/>
</dbReference>
<name>A0A2V1DHA5_9PLEO</name>
<dbReference type="Pfam" id="PF00172">
    <property type="entry name" value="Zn_clus"/>
    <property type="match status" value="1"/>
</dbReference>
<dbReference type="CDD" id="cd00067">
    <property type="entry name" value="GAL4"/>
    <property type="match status" value="1"/>
</dbReference>
<dbReference type="SUPFAM" id="SSF57701">
    <property type="entry name" value="Zn2/Cys6 DNA-binding domain"/>
    <property type="match status" value="1"/>
</dbReference>
<feature type="region of interest" description="Disordered" evidence="3">
    <location>
        <begin position="1"/>
        <end position="25"/>
    </location>
</feature>
<protein>
    <recommendedName>
        <fullName evidence="4">Zn(2)-C6 fungal-type domain-containing protein</fullName>
    </recommendedName>
</protein>
<dbReference type="SMART" id="SM00066">
    <property type="entry name" value="GAL4"/>
    <property type="match status" value="1"/>
</dbReference>
<proteinExistence type="predicted"/>
<gene>
    <name evidence="5" type="ORF">DM02DRAFT_730563</name>
</gene>
<dbReference type="PROSITE" id="PS50048">
    <property type="entry name" value="ZN2_CY6_FUNGAL_2"/>
    <property type="match status" value="1"/>
</dbReference>
<evidence type="ECO:0000259" key="4">
    <source>
        <dbReference type="PROSITE" id="PS50048"/>
    </source>
</evidence>
<evidence type="ECO:0000313" key="6">
    <source>
        <dbReference type="Proteomes" id="UP000244855"/>
    </source>
</evidence>
<dbReference type="OrthoDB" id="187139at2759"/>
<dbReference type="PANTHER" id="PTHR37534:SF46">
    <property type="entry name" value="ZN(II)2CYS6 TRANSCRIPTION FACTOR (EUROFUNG)"/>
    <property type="match status" value="1"/>
</dbReference>
<dbReference type="GO" id="GO:0005634">
    <property type="term" value="C:nucleus"/>
    <property type="evidence" value="ECO:0007669"/>
    <property type="project" value="UniProtKB-SubCell"/>
</dbReference>
<dbReference type="InterPro" id="IPR001138">
    <property type="entry name" value="Zn2Cys6_DnaBD"/>
</dbReference>
<dbReference type="PANTHER" id="PTHR37534">
    <property type="entry name" value="TRANSCRIPTIONAL ACTIVATOR PROTEIN UGA3"/>
    <property type="match status" value="1"/>
</dbReference>
<dbReference type="InterPro" id="IPR036864">
    <property type="entry name" value="Zn2-C6_fun-type_DNA-bd_sf"/>
</dbReference>
<dbReference type="Proteomes" id="UP000244855">
    <property type="component" value="Unassembled WGS sequence"/>
</dbReference>